<protein>
    <submittedName>
        <fullName evidence="2">Uncharacterized protein</fullName>
    </submittedName>
</protein>
<dbReference type="AlphaFoldDB" id="A0A6C0FDB1"/>
<evidence type="ECO:0000313" key="2">
    <source>
        <dbReference type="EMBL" id="QHT39004.1"/>
    </source>
</evidence>
<keyword evidence="1" id="KW-1133">Transmembrane helix</keyword>
<keyword evidence="1" id="KW-0472">Membrane</keyword>
<evidence type="ECO:0000256" key="1">
    <source>
        <dbReference type="SAM" id="Phobius"/>
    </source>
</evidence>
<reference evidence="2" key="1">
    <citation type="journal article" date="2020" name="Nature">
        <title>Giant virus diversity and host interactions through global metagenomics.</title>
        <authorList>
            <person name="Schulz F."/>
            <person name="Roux S."/>
            <person name="Paez-Espino D."/>
            <person name="Jungbluth S."/>
            <person name="Walsh D.A."/>
            <person name="Denef V.J."/>
            <person name="McMahon K.D."/>
            <person name="Konstantinidis K.T."/>
            <person name="Eloe-Fadrosh E.A."/>
            <person name="Kyrpides N.C."/>
            <person name="Woyke T."/>
        </authorList>
    </citation>
    <scope>NUCLEOTIDE SEQUENCE</scope>
    <source>
        <strain evidence="2">GVMAG-S-ERX556126-94</strain>
    </source>
</reference>
<keyword evidence="1" id="KW-0812">Transmembrane</keyword>
<feature type="transmembrane region" description="Helical" evidence="1">
    <location>
        <begin position="36"/>
        <end position="54"/>
    </location>
</feature>
<organism evidence="2">
    <name type="scientific">viral metagenome</name>
    <dbReference type="NCBI Taxonomy" id="1070528"/>
    <lineage>
        <taxon>unclassified sequences</taxon>
        <taxon>metagenomes</taxon>
        <taxon>organismal metagenomes</taxon>
    </lineage>
</organism>
<dbReference type="EMBL" id="MN738838">
    <property type="protein sequence ID" value="QHT39004.1"/>
    <property type="molecule type" value="Genomic_DNA"/>
</dbReference>
<sequence>MKVYEWFKVLIYLFLWIFTWTLVDKLAKKYELSDDTIIKVCVVGILFIIVLIQMNKDINIS</sequence>
<name>A0A6C0FDB1_9ZZZZ</name>
<feature type="transmembrane region" description="Helical" evidence="1">
    <location>
        <begin position="6"/>
        <end position="24"/>
    </location>
</feature>
<accession>A0A6C0FDB1</accession>
<proteinExistence type="predicted"/>